<dbReference type="PROSITE" id="PS50878">
    <property type="entry name" value="RT_POL"/>
    <property type="match status" value="1"/>
</dbReference>
<evidence type="ECO:0000259" key="2">
    <source>
        <dbReference type="PROSITE" id="PS50878"/>
    </source>
</evidence>
<evidence type="ECO:0000256" key="1">
    <source>
        <dbReference type="ARBA" id="ARBA00034120"/>
    </source>
</evidence>
<dbReference type="InterPro" id="IPR051083">
    <property type="entry name" value="GrpII_Intron_Splice-Mob/Def"/>
</dbReference>
<reference evidence="3 4" key="1">
    <citation type="submission" date="2018-04" db="EMBL/GenBank/DDBJ databases">
        <title>Genomic Encyclopedia of Archaeal and Bacterial Type Strains, Phase II (KMG-II): from individual species to whole genera.</title>
        <authorList>
            <person name="Goeker M."/>
        </authorList>
    </citation>
    <scope>NUCLEOTIDE SEQUENCE [LARGE SCALE GENOMIC DNA]</scope>
    <source>
        <strain evidence="3 4">DSM 28823</strain>
    </source>
</reference>
<gene>
    <name evidence="3" type="ORF">C8N47_11175</name>
</gene>
<sequence length="421" mass="49453">MKRVGNIYELIYDMSNIVQADQTARKGKKSRYGIDLHDRNREANLHLLQQRLVDGSYKTSAYRVFEMVTDAGKLRQIYRLPYFPDRIAHHAIMNVLEPYFVNSFIRDTYACVKGRGIHDGVKRVKQALRYKDETRYCLKMDVRKFFPSIDNVILKRLLRRRFKDVRLLALLDEIIDSSTGVPIGNYLSQYFANFYLSYFDHWLKEQKHVRHYFRYCDDMVILGSDKAALHRLRAEIESYLKVNLNLTLKNNWQVFPVDSRGINFLGYVFFHDHTRLRKTIKQSFARKIAKAKGHRRTEVVGSYKGWCMHGNCINLYKTITGMKLFSELGITVDSAPMSGEKIKINRVVNKEIEVVDYELNESKYNESAHRKCLKLQVRYEGELRVIFTGSNMLIKAIQQVNKAMLPFKTVIVEQSGFYQFT</sequence>
<keyword evidence="3" id="KW-0548">Nucleotidyltransferase</keyword>
<dbReference type="GO" id="GO:0003964">
    <property type="term" value="F:RNA-directed DNA polymerase activity"/>
    <property type="evidence" value="ECO:0007669"/>
    <property type="project" value="UniProtKB-KW"/>
</dbReference>
<comment type="caution">
    <text evidence="3">The sequence shown here is derived from an EMBL/GenBank/DDBJ whole genome shotgun (WGS) entry which is preliminary data.</text>
</comment>
<dbReference type="PANTHER" id="PTHR34047:SF8">
    <property type="entry name" value="PROTEIN YKFC"/>
    <property type="match status" value="1"/>
</dbReference>
<dbReference type="RefSeq" id="WP_107822764.1">
    <property type="nucleotide sequence ID" value="NZ_QAAD01000011.1"/>
</dbReference>
<feature type="domain" description="Reverse transcriptase" evidence="2">
    <location>
        <begin position="1"/>
        <end position="269"/>
    </location>
</feature>
<accession>A0A2T5C0B8</accession>
<keyword evidence="3" id="KW-0695">RNA-directed DNA polymerase</keyword>
<proteinExistence type="inferred from homology"/>
<dbReference type="PANTHER" id="PTHR34047">
    <property type="entry name" value="NUCLEAR INTRON MATURASE 1, MITOCHONDRIAL-RELATED"/>
    <property type="match status" value="1"/>
</dbReference>
<dbReference type="AlphaFoldDB" id="A0A2T5C0B8"/>
<dbReference type="InterPro" id="IPR043502">
    <property type="entry name" value="DNA/RNA_pol_sf"/>
</dbReference>
<keyword evidence="3" id="KW-0808">Transferase</keyword>
<evidence type="ECO:0000313" key="4">
    <source>
        <dbReference type="Proteomes" id="UP000243525"/>
    </source>
</evidence>
<dbReference type="Pfam" id="PF00078">
    <property type="entry name" value="RVT_1"/>
    <property type="match status" value="1"/>
</dbReference>
<dbReference type="EMBL" id="QAAD01000011">
    <property type="protein sequence ID" value="PTN08035.1"/>
    <property type="molecule type" value="Genomic_DNA"/>
</dbReference>
<keyword evidence="4" id="KW-1185">Reference proteome</keyword>
<dbReference type="Proteomes" id="UP000243525">
    <property type="component" value="Unassembled WGS sequence"/>
</dbReference>
<protein>
    <submittedName>
        <fullName evidence="3">Reverse transcriptase (RNA-dependent DNA polymerase)</fullName>
    </submittedName>
</protein>
<comment type="similarity">
    <text evidence="1">Belongs to the bacterial reverse transcriptase family.</text>
</comment>
<dbReference type="CDD" id="cd01651">
    <property type="entry name" value="RT_G2_intron"/>
    <property type="match status" value="1"/>
</dbReference>
<organism evidence="3 4">
    <name type="scientific">Mangrovibacterium marinum</name>
    <dbReference type="NCBI Taxonomy" id="1639118"/>
    <lineage>
        <taxon>Bacteria</taxon>
        <taxon>Pseudomonadati</taxon>
        <taxon>Bacteroidota</taxon>
        <taxon>Bacteroidia</taxon>
        <taxon>Marinilabiliales</taxon>
        <taxon>Prolixibacteraceae</taxon>
        <taxon>Mangrovibacterium</taxon>
    </lineage>
</organism>
<dbReference type="SUPFAM" id="SSF56672">
    <property type="entry name" value="DNA/RNA polymerases"/>
    <property type="match status" value="1"/>
</dbReference>
<dbReference type="InterPro" id="IPR000477">
    <property type="entry name" value="RT_dom"/>
</dbReference>
<dbReference type="OrthoDB" id="9780724at2"/>
<evidence type="ECO:0000313" key="3">
    <source>
        <dbReference type="EMBL" id="PTN08035.1"/>
    </source>
</evidence>
<name>A0A2T5C0B8_9BACT</name>